<dbReference type="InterPro" id="IPR050097">
    <property type="entry name" value="Ferredoxin-NADP_redctase_2"/>
</dbReference>
<evidence type="ECO:0000256" key="1">
    <source>
        <dbReference type="ARBA" id="ARBA00022630"/>
    </source>
</evidence>
<dbReference type="Gene3D" id="3.50.50.60">
    <property type="entry name" value="FAD/NAD(P)-binding domain"/>
    <property type="match status" value="2"/>
</dbReference>
<dbReference type="Pfam" id="PF07992">
    <property type="entry name" value="Pyr_redox_2"/>
    <property type="match status" value="1"/>
</dbReference>
<keyword evidence="2" id="KW-0560">Oxidoreductase</keyword>
<feature type="domain" description="FAD/NAD(P)-binding" evidence="4">
    <location>
        <begin position="51"/>
        <end position="330"/>
    </location>
</feature>
<organism evidence="5 6">
    <name type="scientific">Actinomadura yumaensis</name>
    <dbReference type="NCBI Taxonomy" id="111807"/>
    <lineage>
        <taxon>Bacteria</taxon>
        <taxon>Bacillati</taxon>
        <taxon>Actinomycetota</taxon>
        <taxon>Actinomycetes</taxon>
        <taxon>Streptosporangiales</taxon>
        <taxon>Thermomonosporaceae</taxon>
        <taxon>Actinomadura</taxon>
    </lineage>
</organism>
<dbReference type="RefSeq" id="WP_241684467.1">
    <property type="nucleotide sequence ID" value="NZ_JBHSXS010000006.1"/>
</dbReference>
<protein>
    <submittedName>
        <fullName evidence="5">NAD(P)/FAD-dependent oxidoreductase</fullName>
    </submittedName>
</protein>
<dbReference type="PRINTS" id="PR00469">
    <property type="entry name" value="PNDRDTASEII"/>
</dbReference>
<evidence type="ECO:0000259" key="4">
    <source>
        <dbReference type="Pfam" id="PF07992"/>
    </source>
</evidence>
<comment type="catalytic activity">
    <reaction evidence="3">
        <text>[thioredoxin]-dithiol + NADP(+) = [thioredoxin]-disulfide + NADPH + H(+)</text>
        <dbReference type="Rhea" id="RHEA:20345"/>
        <dbReference type="Rhea" id="RHEA-COMP:10698"/>
        <dbReference type="Rhea" id="RHEA-COMP:10700"/>
        <dbReference type="ChEBI" id="CHEBI:15378"/>
        <dbReference type="ChEBI" id="CHEBI:29950"/>
        <dbReference type="ChEBI" id="CHEBI:50058"/>
        <dbReference type="ChEBI" id="CHEBI:57783"/>
        <dbReference type="ChEBI" id="CHEBI:58349"/>
        <dbReference type="EC" id="1.8.1.9"/>
    </reaction>
</comment>
<dbReference type="InterPro" id="IPR036188">
    <property type="entry name" value="FAD/NAD-bd_sf"/>
</dbReference>
<evidence type="ECO:0000313" key="6">
    <source>
        <dbReference type="Proteomes" id="UP001596380"/>
    </source>
</evidence>
<evidence type="ECO:0000256" key="3">
    <source>
        <dbReference type="ARBA" id="ARBA00048132"/>
    </source>
</evidence>
<dbReference type="InterPro" id="IPR023753">
    <property type="entry name" value="FAD/NAD-binding_dom"/>
</dbReference>
<evidence type="ECO:0000256" key="2">
    <source>
        <dbReference type="ARBA" id="ARBA00023002"/>
    </source>
</evidence>
<keyword evidence="1" id="KW-0285">Flavoprotein</keyword>
<reference evidence="6" key="1">
    <citation type="journal article" date="2019" name="Int. J. Syst. Evol. Microbiol.">
        <title>The Global Catalogue of Microorganisms (GCM) 10K type strain sequencing project: providing services to taxonomists for standard genome sequencing and annotation.</title>
        <authorList>
            <consortium name="The Broad Institute Genomics Platform"/>
            <consortium name="The Broad Institute Genome Sequencing Center for Infectious Disease"/>
            <person name="Wu L."/>
            <person name="Ma J."/>
        </authorList>
    </citation>
    <scope>NUCLEOTIDE SEQUENCE [LARGE SCALE GENOMIC DNA]</scope>
    <source>
        <strain evidence="6">JCM 3369</strain>
    </source>
</reference>
<keyword evidence="6" id="KW-1185">Reference proteome</keyword>
<evidence type="ECO:0000313" key="5">
    <source>
        <dbReference type="EMBL" id="MFC6880759.1"/>
    </source>
</evidence>
<sequence>MANGTPLRLLKRQRTLLSRARMAHSLSMTNNQEAALLSAAPDTADVAAEVDVLVVGGGLSGLGAALTLVRARRSVLVVDAGQPRNAPAAHSHGFLTRDGVSPLKLLEIGRLEVRGYGGTIVEGEVVSVERTADGGFEAVLSDGSSRRARRVLVTTGLVDELPDIPGLRERWGRDVVHCPYCFGWEVRDRPLGVLATGPLAAAQALMWRQWSDDVILLRHTAPDLTDEQRRQLGARGIGVVDGEVVGIEVKGENITGVRLASGEVVPRGVVVVGPWFAARHGLLDGLGAAVIEHSAGIGDQVQADPAGLAAPGVYVAGNVTDVTAGVMQSAASGVTAAAAINADLTAEDTARAVTAHAGAARA</sequence>
<dbReference type="PANTHER" id="PTHR48105">
    <property type="entry name" value="THIOREDOXIN REDUCTASE 1-RELATED-RELATED"/>
    <property type="match status" value="1"/>
</dbReference>
<dbReference type="EMBL" id="JBHSXS010000006">
    <property type="protein sequence ID" value="MFC6880759.1"/>
    <property type="molecule type" value="Genomic_DNA"/>
</dbReference>
<proteinExistence type="predicted"/>
<dbReference type="Proteomes" id="UP001596380">
    <property type="component" value="Unassembled WGS sequence"/>
</dbReference>
<accession>A0ABW2CGA9</accession>
<dbReference type="SUPFAM" id="SSF51905">
    <property type="entry name" value="FAD/NAD(P)-binding domain"/>
    <property type="match status" value="1"/>
</dbReference>
<name>A0ABW2CGA9_9ACTN</name>
<gene>
    <name evidence="5" type="ORF">ACFQKB_13415</name>
</gene>
<dbReference type="PRINTS" id="PR00368">
    <property type="entry name" value="FADPNR"/>
</dbReference>
<comment type="caution">
    <text evidence="5">The sequence shown here is derived from an EMBL/GenBank/DDBJ whole genome shotgun (WGS) entry which is preliminary data.</text>
</comment>